<dbReference type="PROSITE" id="PS50928">
    <property type="entry name" value="ABC_TM1"/>
    <property type="match status" value="1"/>
</dbReference>
<comment type="caution">
    <text evidence="9">The sequence shown here is derived from an EMBL/GenBank/DDBJ whole genome shotgun (WGS) entry which is preliminary data.</text>
</comment>
<keyword evidence="3" id="KW-1003">Cell membrane</keyword>
<dbReference type="RefSeq" id="WP_212518468.1">
    <property type="nucleotide sequence ID" value="NZ_JAGSOH010000032.1"/>
</dbReference>
<dbReference type="InterPro" id="IPR050901">
    <property type="entry name" value="BP-dep_ABC_trans_perm"/>
</dbReference>
<dbReference type="PANTHER" id="PTHR32243:SF52">
    <property type="entry name" value="ABC TRANSPORTER PERMEASE PROTEIN"/>
    <property type="match status" value="1"/>
</dbReference>
<dbReference type="SUPFAM" id="SSF161098">
    <property type="entry name" value="MetI-like"/>
    <property type="match status" value="1"/>
</dbReference>
<evidence type="ECO:0000256" key="3">
    <source>
        <dbReference type="ARBA" id="ARBA00022475"/>
    </source>
</evidence>
<gene>
    <name evidence="9" type="ORF">KDK95_13480</name>
</gene>
<dbReference type="InterPro" id="IPR035906">
    <property type="entry name" value="MetI-like_sf"/>
</dbReference>
<dbReference type="Pfam" id="PF00528">
    <property type="entry name" value="BPD_transp_1"/>
    <property type="match status" value="1"/>
</dbReference>
<reference evidence="9" key="1">
    <citation type="submission" date="2021-04" db="EMBL/GenBank/DDBJ databases">
        <title>Genome based classification of Actinospica acidithermotolerans sp. nov., an actinobacterium isolated from an Indonesian hot spring.</title>
        <authorList>
            <person name="Kusuma A.B."/>
            <person name="Putra K.E."/>
            <person name="Nafisah S."/>
            <person name="Loh J."/>
            <person name="Nouioui I."/>
            <person name="Goodfellow M."/>
        </authorList>
    </citation>
    <scope>NUCLEOTIDE SEQUENCE</scope>
    <source>
        <strain evidence="9">MGRD01-02</strain>
    </source>
</reference>
<organism evidence="9 10">
    <name type="scientific">Actinospica acidithermotolerans</name>
    <dbReference type="NCBI Taxonomy" id="2828514"/>
    <lineage>
        <taxon>Bacteria</taxon>
        <taxon>Bacillati</taxon>
        <taxon>Actinomycetota</taxon>
        <taxon>Actinomycetes</taxon>
        <taxon>Catenulisporales</taxon>
        <taxon>Actinospicaceae</taxon>
        <taxon>Actinospica</taxon>
    </lineage>
</organism>
<dbReference type="GO" id="GO:0055085">
    <property type="term" value="P:transmembrane transport"/>
    <property type="evidence" value="ECO:0007669"/>
    <property type="project" value="InterPro"/>
</dbReference>
<evidence type="ECO:0000313" key="9">
    <source>
        <dbReference type="EMBL" id="MBR7827323.1"/>
    </source>
</evidence>
<sequence>MKTPLTLAERRTPLSVKLGLGLLTWFIVLVFFFPVLWMALTGFKSETAANTPTPKFVFSPTLYEYQSVWYGTAGTAGLRGYLEHSIAISAGSTVIVIALALPAAYALAIRPIRKWRDVLFFFISTKMLPIVGAIIPLFIIARDLNILDTQRLLILLYTAMNLPIAVWMLRSFLLEVPLSVIEAAQVDGARLPRQLRSVVIPLIMPGLAAAALLCFIFSWNEFFLAVNLTTTNGATVPIYLVGFVAPEGEFLAHLSAAATVACLPVLIAGWAAQDKLVRGLSMGAVK</sequence>
<dbReference type="GO" id="GO:0005886">
    <property type="term" value="C:plasma membrane"/>
    <property type="evidence" value="ECO:0007669"/>
    <property type="project" value="UniProtKB-SubCell"/>
</dbReference>
<keyword evidence="6 7" id="KW-0472">Membrane</keyword>
<evidence type="ECO:0000256" key="7">
    <source>
        <dbReference type="RuleBase" id="RU363032"/>
    </source>
</evidence>
<evidence type="ECO:0000256" key="6">
    <source>
        <dbReference type="ARBA" id="ARBA00023136"/>
    </source>
</evidence>
<comment type="subcellular location">
    <subcellularLocation>
        <location evidence="1 7">Cell membrane</location>
        <topology evidence="1 7">Multi-pass membrane protein</topology>
    </subcellularLocation>
</comment>
<feature type="transmembrane region" description="Helical" evidence="7">
    <location>
        <begin position="20"/>
        <end position="40"/>
    </location>
</feature>
<feature type="transmembrane region" description="Helical" evidence="7">
    <location>
        <begin position="152"/>
        <end position="169"/>
    </location>
</feature>
<dbReference type="Gene3D" id="1.10.3720.10">
    <property type="entry name" value="MetI-like"/>
    <property type="match status" value="1"/>
</dbReference>
<proteinExistence type="inferred from homology"/>
<evidence type="ECO:0000256" key="4">
    <source>
        <dbReference type="ARBA" id="ARBA00022692"/>
    </source>
</evidence>
<keyword evidence="4 7" id="KW-0812">Transmembrane</keyword>
<evidence type="ECO:0000256" key="5">
    <source>
        <dbReference type="ARBA" id="ARBA00022989"/>
    </source>
</evidence>
<evidence type="ECO:0000256" key="1">
    <source>
        <dbReference type="ARBA" id="ARBA00004651"/>
    </source>
</evidence>
<evidence type="ECO:0000256" key="2">
    <source>
        <dbReference type="ARBA" id="ARBA00022448"/>
    </source>
</evidence>
<dbReference type="PANTHER" id="PTHR32243">
    <property type="entry name" value="MALTOSE TRANSPORT SYSTEM PERMEASE-RELATED"/>
    <property type="match status" value="1"/>
</dbReference>
<evidence type="ECO:0000313" key="10">
    <source>
        <dbReference type="Proteomes" id="UP000676325"/>
    </source>
</evidence>
<comment type="similarity">
    <text evidence="7">Belongs to the binding-protein-dependent transport system permease family.</text>
</comment>
<protein>
    <submittedName>
        <fullName evidence="9">Carbohydrate ABC transporter permease</fullName>
    </submittedName>
</protein>
<feature type="transmembrane region" description="Helical" evidence="7">
    <location>
        <begin position="119"/>
        <end position="140"/>
    </location>
</feature>
<dbReference type="Proteomes" id="UP000676325">
    <property type="component" value="Unassembled WGS sequence"/>
</dbReference>
<feature type="transmembrane region" description="Helical" evidence="7">
    <location>
        <begin position="198"/>
        <end position="219"/>
    </location>
</feature>
<feature type="domain" description="ABC transmembrane type-1" evidence="8">
    <location>
        <begin position="82"/>
        <end position="272"/>
    </location>
</feature>
<name>A0A941IJP9_9ACTN</name>
<keyword evidence="10" id="KW-1185">Reference proteome</keyword>
<evidence type="ECO:0000259" key="8">
    <source>
        <dbReference type="PROSITE" id="PS50928"/>
    </source>
</evidence>
<dbReference type="CDD" id="cd06261">
    <property type="entry name" value="TM_PBP2"/>
    <property type="match status" value="1"/>
</dbReference>
<dbReference type="AlphaFoldDB" id="A0A941IJP9"/>
<dbReference type="EMBL" id="JAGSOH010000032">
    <property type="protein sequence ID" value="MBR7827323.1"/>
    <property type="molecule type" value="Genomic_DNA"/>
</dbReference>
<keyword evidence="5 7" id="KW-1133">Transmembrane helix</keyword>
<keyword evidence="2 7" id="KW-0813">Transport</keyword>
<feature type="transmembrane region" description="Helical" evidence="7">
    <location>
        <begin position="250"/>
        <end position="272"/>
    </location>
</feature>
<accession>A0A941IJP9</accession>
<dbReference type="InterPro" id="IPR000515">
    <property type="entry name" value="MetI-like"/>
</dbReference>
<feature type="transmembrane region" description="Helical" evidence="7">
    <location>
        <begin position="86"/>
        <end position="107"/>
    </location>
</feature>